<dbReference type="CDD" id="cd11579">
    <property type="entry name" value="Glyco_tran_WbsX"/>
    <property type="match status" value="1"/>
</dbReference>
<organism evidence="1 3">
    <name type="scientific">Pseudomonas tohonis</name>
    <dbReference type="NCBI Taxonomy" id="2725477"/>
    <lineage>
        <taxon>Bacteria</taxon>
        <taxon>Pseudomonadati</taxon>
        <taxon>Pseudomonadota</taxon>
        <taxon>Gammaproteobacteria</taxon>
        <taxon>Pseudomonadales</taxon>
        <taxon>Pseudomonadaceae</taxon>
        <taxon>Pseudomonas</taxon>
    </lineage>
</organism>
<dbReference type="Gene3D" id="3.20.20.80">
    <property type="entry name" value="Glycosidases"/>
    <property type="match status" value="1"/>
</dbReference>
<evidence type="ECO:0000313" key="1">
    <source>
        <dbReference type="EMBL" id="BCG23484.1"/>
    </source>
</evidence>
<dbReference type="Pfam" id="PF14307">
    <property type="entry name" value="Glyco_tran_WbsX"/>
    <property type="match status" value="1"/>
</dbReference>
<dbReference type="InterPro" id="IPR032719">
    <property type="entry name" value="WbsX"/>
</dbReference>
<dbReference type="EMBL" id="AP023189">
    <property type="protein sequence ID" value="BCG23484.1"/>
    <property type="molecule type" value="Genomic_DNA"/>
</dbReference>
<dbReference type="PANTHER" id="PTHR41244">
    <property type="entry name" value="RHAMNAN SYNTHESIS F"/>
    <property type="match status" value="1"/>
</dbReference>
<keyword evidence="4" id="KW-1185">Reference proteome</keyword>
<dbReference type="PANTHER" id="PTHR41244:SF1">
    <property type="entry name" value="GLYCOSYLTRANSFERASE"/>
    <property type="match status" value="1"/>
</dbReference>
<dbReference type="AlphaFoldDB" id="A0A6J4E3C9"/>
<sequence>MKAIAFYLPQFHPTPENDRWWGKGFTEWTNVAKAKPRFSGHYQPHIPADLGFYDLRLLETQIAQAEMAREHGVGGFCYYHYWFNGQLLLERPLETVLAEQKPNLPFCICWANETWSRRWDGQEHEILIGQDLETYDPEAHFAYLTSAFADSRYIKVAGKPVFLIYRIDQFPDIATTISRWREAAAAQGLPGIYLCAVRSHMHTLSDEQTTALGFDALVGFEPHSRTMLRQSALGYARNFVPRAINYLLRRLKLTDRISELAVMNRFDYRALARTAMAAERSSQRLFPCVIPSWDNSARRSSGATVIQNNDPRLFEAWLRDAASRVVDYPQEEQLVFINAWNEWAEGCHLEPDLRNGKSFLEAVRRVFGQVPEGN</sequence>
<dbReference type="KEGG" id="ptw:TUM18999_16750"/>
<dbReference type="EMBL" id="BQKM01000002">
    <property type="protein sequence ID" value="GJN51528.1"/>
    <property type="molecule type" value="Genomic_DNA"/>
</dbReference>
<dbReference type="Proteomes" id="UP001054892">
    <property type="component" value="Unassembled WGS sequence"/>
</dbReference>
<evidence type="ECO:0000313" key="2">
    <source>
        <dbReference type="EMBL" id="GJN51528.1"/>
    </source>
</evidence>
<gene>
    <name evidence="1" type="ORF">TUM18999_16750</name>
    <name evidence="2" type="ORF">TUM20286_12800</name>
</gene>
<evidence type="ECO:0000313" key="3">
    <source>
        <dbReference type="Proteomes" id="UP000509383"/>
    </source>
</evidence>
<evidence type="ECO:0008006" key="5">
    <source>
        <dbReference type="Google" id="ProtNLM"/>
    </source>
</evidence>
<name>A0A6J4E3C9_9PSED</name>
<protein>
    <recommendedName>
        <fullName evidence="5">Glycosyl hydrolase</fullName>
    </recommendedName>
</protein>
<reference evidence="1 3" key="1">
    <citation type="submission" date="2020-05" db="EMBL/GenBank/DDBJ databases">
        <title>Characterization of novel class B3 metallo-beta-lactamase from novel Pseudomonas species.</title>
        <authorList>
            <person name="Yamada K."/>
            <person name="Aoki K."/>
            <person name="Ishii Y."/>
        </authorList>
    </citation>
    <scope>NUCLEOTIDE SEQUENCE [LARGE SCALE GENOMIC DNA]</scope>
    <source>
        <strain evidence="1 3">TUM18999</strain>
        <strain evidence="2 4">TUM20286</strain>
    </source>
</reference>
<proteinExistence type="predicted"/>
<evidence type="ECO:0000313" key="4">
    <source>
        <dbReference type="Proteomes" id="UP001054892"/>
    </source>
</evidence>
<dbReference type="RefSeq" id="WP_173177129.1">
    <property type="nucleotide sequence ID" value="NZ_AP023189.1"/>
</dbReference>
<accession>A0A6J4E3C9</accession>
<dbReference type="Proteomes" id="UP000509383">
    <property type="component" value="Chromosome"/>
</dbReference>